<reference evidence="2" key="1">
    <citation type="submission" date="2015-09" db="EMBL/GenBank/DDBJ databases">
        <authorList>
            <person name="Daims H."/>
        </authorList>
    </citation>
    <scope>NUCLEOTIDE SEQUENCE [LARGE SCALE GENOMIC DNA]</scope>
</reference>
<organism evidence="1 2">
    <name type="scientific">Candidatus Nitrospira inopinata</name>
    <dbReference type="NCBI Taxonomy" id="1715989"/>
    <lineage>
        <taxon>Bacteria</taxon>
        <taxon>Pseudomonadati</taxon>
        <taxon>Nitrospirota</taxon>
        <taxon>Nitrospiria</taxon>
        <taxon>Nitrospirales</taxon>
        <taxon>Nitrospiraceae</taxon>
        <taxon>Nitrospira</taxon>
    </lineage>
</organism>
<evidence type="ECO:0000313" key="1">
    <source>
        <dbReference type="EMBL" id="CUQ67601.1"/>
    </source>
</evidence>
<sequence length="20" mass="2283">MLLMSPRKLFTGCYLPLDLA</sequence>
<dbReference type="Proteomes" id="UP000066284">
    <property type="component" value="Chromosome 1"/>
</dbReference>
<dbReference type="AlphaFoldDB" id="A0A0S4KT06"/>
<proteinExistence type="predicted"/>
<protein>
    <submittedName>
        <fullName evidence="1">Uncharacterized protein</fullName>
    </submittedName>
</protein>
<keyword evidence="2" id="KW-1185">Reference proteome</keyword>
<name>A0A0S4KT06_9BACT</name>
<gene>
    <name evidence="1" type="ORF">NITINOP_2629</name>
</gene>
<dbReference type="KEGG" id="nio:NITINOP_2629"/>
<accession>A0A0S4KT06</accession>
<evidence type="ECO:0000313" key="2">
    <source>
        <dbReference type="Proteomes" id="UP000066284"/>
    </source>
</evidence>
<dbReference type="EMBL" id="LN885086">
    <property type="protein sequence ID" value="CUQ67601.1"/>
    <property type="molecule type" value="Genomic_DNA"/>
</dbReference>